<feature type="domain" description="B30.2/SPRY" evidence="2">
    <location>
        <begin position="247"/>
        <end position="459"/>
    </location>
</feature>
<organism evidence="3 4">
    <name type="scientific">Rhizophagus clarus</name>
    <dbReference type="NCBI Taxonomy" id="94130"/>
    <lineage>
        <taxon>Eukaryota</taxon>
        <taxon>Fungi</taxon>
        <taxon>Fungi incertae sedis</taxon>
        <taxon>Mucoromycota</taxon>
        <taxon>Glomeromycotina</taxon>
        <taxon>Glomeromycetes</taxon>
        <taxon>Glomerales</taxon>
        <taxon>Glomeraceae</taxon>
        <taxon>Rhizophagus</taxon>
    </lineage>
</organism>
<dbReference type="EMBL" id="BLAL01000089">
    <property type="protein sequence ID" value="GES85162.1"/>
    <property type="molecule type" value="Genomic_DNA"/>
</dbReference>
<dbReference type="PANTHER" id="PTHR12864">
    <property type="entry name" value="RAN BINDING PROTEIN 9-RELATED"/>
    <property type="match status" value="1"/>
</dbReference>
<dbReference type="Gene3D" id="2.60.120.920">
    <property type="match status" value="1"/>
</dbReference>
<dbReference type="InterPro" id="IPR043136">
    <property type="entry name" value="B30.2/SPRY_sf"/>
</dbReference>
<evidence type="ECO:0000313" key="3">
    <source>
        <dbReference type="EMBL" id="GES85162.1"/>
    </source>
</evidence>
<reference evidence="3" key="1">
    <citation type="submission" date="2019-10" db="EMBL/GenBank/DDBJ databases">
        <title>Conservation and host-specific expression of non-tandemly repeated heterogenous ribosome RNA gene in arbuscular mycorrhizal fungi.</title>
        <authorList>
            <person name="Maeda T."/>
            <person name="Kobayashi Y."/>
            <person name="Nakagawa T."/>
            <person name="Ezawa T."/>
            <person name="Yamaguchi K."/>
            <person name="Bino T."/>
            <person name="Nishimoto Y."/>
            <person name="Shigenobu S."/>
            <person name="Kawaguchi M."/>
        </authorList>
    </citation>
    <scope>NUCLEOTIDE SEQUENCE</scope>
    <source>
        <strain evidence="3">HR1</strain>
    </source>
</reference>
<protein>
    <submittedName>
        <fullName evidence="3">Concanavalin A-like lectin/glucanase domain-containing protein</fullName>
    </submittedName>
</protein>
<evidence type="ECO:0000256" key="1">
    <source>
        <dbReference type="SAM" id="Phobius"/>
    </source>
</evidence>
<dbReference type="InterPro" id="IPR001870">
    <property type="entry name" value="B30.2/SPRY"/>
</dbReference>
<dbReference type="GO" id="GO:0030246">
    <property type="term" value="F:carbohydrate binding"/>
    <property type="evidence" value="ECO:0007669"/>
    <property type="project" value="UniProtKB-KW"/>
</dbReference>
<dbReference type="AlphaFoldDB" id="A0A8H3QN24"/>
<evidence type="ECO:0000259" key="2">
    <source>
        <dbReference type="PROSITE" id="PS50188"/>
    </source>
</evidence>
<dbReference type="Pfam" id="PF00622">
    <property type="entry name" value="SPRY"/>
    <property type="match status" value="1"/>
</dbReference>
<dbReference type="PROSITE" id="PS50188">
    <property type="entry name" value="B302_SPRY"/>
    <property type="match status" value="1"/>
</dbReference>
<keyword evidence="3" id="KW-0430">Lectin</keyword>
<feature type="transmembrane region" description="Helical" evidence="1">
    <location>
        <begin position="62"/>
        <end position="81"/>
    </location>
</feature>
<feature type="transmembrane region" description="Helical" evidence="1">
    <location>
        <begin position="137"/>
        <end position="159"/>
    </location>
</feature>
<gene>
    <name evidence="3" type="ORF">RCL2_001225000</name>
</gene>
<keyword evidence="1" id="KW-0472">Membrane</keyword>
<proteinExistence type="predicted"/>
<dbReference type="InterPro" id="IPR003877">
    <property type="entry name" value="SPRY_dom"/>
</dbReference>
<dbReference type="InterPro" id="IPR050618">
    <property type="entry name" value="Ubq-SigPath_Reg"/>
</dbReference>
<dbReference type="SUPFAM" id="SSF49899">
    <property type="entry name" value="Concanavalin A-like lectins/glucanases"/>
    <property type="match status" value="1"/>
</dbReference>
<keyword evidence="1" id="KW-0812">Transmembrane</keyword>
<dbReference type="InterPro" id="IPR044736">
    <property type="entry name" value="Gid1/RanBPM/SPLA_SPRY"/>
</dbReference>
<evidence type="ECO:0000313" key="4">
    <source>
        <dbReference type="Proteomes" id="UP000615446"/>
    </source>
</evidence>
<dbReference type="SMART" id="SM00449">
    <property type="entry name" value="SPRY"/>
    <property type="match status" value="1"/>
</dbReference>
<feature type="transmembrane region" description="Helical" evidence="1">
    <location>
        <begin position="110"/>
        <end position="131"/>
    </location>
</feature>
<name>A0A8H3QN24_9GLOM</name>
<keyword evidence="1" id="KW-1133">Transmembrane helix</keyword>
<dbReference type="InterPro" id="IPR013320">
    <property type="entry name" value="ConA-like_dom_sf"/>
</dbReference>
<dbReference type="Proteomes" id="UP000615446">
    <property type="component" value="Unassembled WGS sequence"/>
</dbReference>
<sequence length="483" mass="55224">MISFCNVLKFDYYHGFNEQTLIDFINKSTNKNITYLESKNETEINEINETISKYYIPQHMPVLITLGIFQFIFIMFCIILLKTRSWNWISKSNLDNKKNAQVIYQFEKTLLLITTSFLGIWISELYILYHGQSGEDFGIIFGVISDALGIITVIPIFPSNNIIDVMFIREIVTIGIPTVLFLIILNVNTILCQLYISDNVVPRNNKKKLMILTKSSIISFLNFTKKIYKKFLKFLEEEPDLDLRTLSANEWKFRLKSEISLLGIINVKNVDNNENNAVISINNDEKTPKKENKEHCIEISFNAESDIMIQTNYPLPSDFEEGISSISSFPSPLMEYYYYEITILSNQNIDETIIAIGLASKNCSIDRLPGCDTHSVGFHSDEGRIFHNEGYTGSKYAVKWGEVNDVIGCGYYPSTGQVFFTVNGENLGIAYTGLFNTWYPTIGSNGVCSLKVNFGQEEFEYKEAHYGNIFCEADDNFDIRIAA</sequence>
<dbReference type="CDD" id="cd12885">
    <property type="entry name" value="SPRY_RanBP_like"/>
    <property type="match status" value="1"/>
</dbReference>
<dbReference type="OrthoDB" id="258495at2759"/>
<accession>A0A8H3QN24</accession>
<feature type="transmembrane region" description="Helical" evidence="1">
    <location>
        <begin position="171"/>
        <end position="196"/>
    </location>
</feature>
<comment type="caution">
    <text evidence="3">The sequence shown here is derived from an EMBL/GenBank/DDBJ whole genome shotgun (WGS) entry which is preliminary data.</text>
</comment>